<dbReference type="InterPro" id="IPR027463">
    <property type="entry name" value="AcrB_DN_DC_subdom"/>
</dbReference>
<dbReference type="Proteomes" id="UP000886845">
    <property type="component" value="Unassembled WGS sequence"/>
</dbReference>
<dbReference type="Gene3D" id="3.30.2090.10">
    <property type="entry name" value="Multidrug efflux transporter AcrB TolC docking domain, DN and DC subdomains"/>
    <property type="match status" value="2"/>
</dbReference>
<feature type="transmembrane region" description="Helical" evidence="1">
    <location>
        <begin position="12"/>
        <end position="29"/>
    </location>
</feature>
<accession>A0A9D1NMY8</accession>
<dbReference type="InterPro" id="IPR001036">
    <property type="entry name" value="Acrflvin-R"/>
</dbReference>
<keyword evidence="1" id="KW-1133">Transmembrane helix</keyword>
<feature type="transmembrane region" description="Helical" evidence="1">
    <location>
        <begin position="438"/>
        <end position="462"/>
    </location>
</feature>
<name>A0A9D1NMY8_9BACT</name>
<feature type="transmembrane region" description="Helical" evidence="1">
    <location>
        <begin position="397"/>
        <end position="418"/>
    </location>
</feature>
<keyword evidence="1" id="KW-0812">Transmembrane</keyword>
<gene>
    <name evidence="2" type="ORF">IAC79_05780</name>
</gene>
<sequence>MFLADASVKRPIAMSVLIIMLSFLGVMSLRTLGNDLLPTVDIPYVTISVTYSGASPDEIETSITRKIEDAISQVEGIKHITSTCLNNFTQVLIEFELDRDVDVAATDVREKIDLILDDLPADAEEPEILKFDVNATPVVTMVLKAKGDTLKGATQEQTDEFIDELYDYADDKLSDRFSSLAGVASVDLIGGMEREVLVDVDREKLAGRGLSMADVVQAVGQSNIKIPMGQIDAGDREISLTFDGEPDEPEGLGDIQVGVVQGQRVYLRDVATFRFGTERVTSRSFYDGEPCVTMKVTKKGDANGTQVVAEVERVVKELDGTLPGGMELVWFRDDGTYINATVSDGFVSVWQGVLLTGLVLLLFLADIRTAFAAFVSIPVTMLVTAGVFPLFGYTFNIITMCAVGISVGILVANSIVVLENIGAEFAKRRGTKYEIGPVVASATSYVALAVAASALTNVVVFLPIATMSSLAGKFLSPFAVVVTVATFASLLISFTLTPILAMVTVNWGQRWVNPALAWCLRPWDWFYRRMERAYVRSVKWVARAPWLFLGVATGLTVLGFLYFPSRVEMDFVSEVDQGDVTVRLEYPADYNLGRCIERTTAIARRILAAEPAVTHSNINCGKVQGQMGTVSEGPYLAEVNLRLTPMTERPEDPIGAIRARLRALLADEPDCIYSVLIPSAAGGASQDIVQYVKGPDLDVLDQAGLKMQKAFAADPVNTDVASSIRPGRPEVRFLPDRAVLHDLGVPAATLGQSLRANVAGLEQTVYKRGDRSYDIRVRYKQRDGEDQIAAMDLPGPDGLPFAIGAVAQLQEGLQPTIINRYDKSRTVVLYANAARGHGMGTALAHQAQDIRENLPPGCTATIGGMAEKMNETFTEFATVTFVAIVLTYLLLCAMMESWTQPFIILLTVPFSYLGLYIALWLTGESMSMFGLLAGVMLVGVVVNAAILLIDEINIIRRTCGTPKHIALIRAAKRKFRPILMSCVAALFGMLPMATGTGLGSELRASIGIGSVGGIILSSLMALYFIPAAYLILTRRD</sequence>
<feature type="transmembrane region" description="Helical" evidence="1">
    <location>
        <begin position="1004"/>
        <end position="1032"/>
    </location>
</feature>
<feature type="transmembrane region" description="Helical" evidence="1">
    <location>
        <begin position="474"/>
        <end position="501"/>
    </location>
</feature>
<dbReference type="GO" id="GO:0005886">
    <property type="term" value="C:plasma membrane"/>
    <property type="evidence" value="ECO:0007669"/>
    <property type="project" value="TreeGrafter"/>
</dbReference>
<dbReference type="SUPFAM" id="SSF82693">
    <property type="entry name" value="Multidrug efflux transporter AcrB pore domain, PN1, PN2, PC1 and PC2 subdomains"/>
    <property type="match status" value="2"/>
</dbReference>
<feature type="transmembrane region" description="Helical" evidence="1">
    <location>
        <begin position="540"/>
        <end position="563"/>
    </location>
</feature>
<evidence type="ECO:0000313" key="3">
    <source>
        <dbReference type="Proteomes" id="UP000886845"/>
    </source>
</evidence>
<evidence type="ECO:0000256" key="1">
    <source>
        <dbReference type="SAM" id="Phobius"/>
    </source>
</evidence>
<evidence type="ECO:0000313" key="2">
    <source>
        <dbReference type="EMBL" id="HIV09602.1"/>
    </source>
</evidence>
<organism evidence="2 3">
    <name type="scientific">Candidatus Spyradenecus faecavium</name>
    <dbReference type="NCBI Taxonomy" id="2840947"/>
    <lineage>
        <taxon>Bacteria</taxon>
        <taxon>Pseudomonadati</taxon>
        <taxon>Lentisphaerota</taxon>
        <taxon>Lentisphaeria</taxon>
        <taxon>Lentisphaerales</taxon>
        <taxon>Lentisphaeraceae</taxon>
        <taxon>Lentisphaeraceae incertae sedis</taxon>
        <taxon>Candidatus Spyradenecus</taxon>
    </lineage>
</organism>
<proteinExistence type="predicted"/>
<dbReference type="PANTHER" id="PTHR32063:SF0">
    <property type="entry name" value="SWARMING MOTILITY PROTEIN SWRC"/>
    <property type="match status" value="1"/>
</dbReference>
<dbReference type="PRINTS" id="PR00702">
    <property type="entry name" value="ACRIFLAVINRP"/>
</dbReference>
<feature type="transmembrane region" description="Helical" evidence="1">
    <location>
        <begin position="928"/>
        <end position="949"/>
    </location>
</feature>
<keyword evidence="1" id="KW-0472">Membrane</keyword>
<dbReference type="SUPFAM" id="SSF82714">
    <property type="entry name" value="Multidrug efflux transporter AcrB TolC docking domain, DN and DC subdomains"/>
    <property type="match status" value="2"/>
</dbReference>
<feature type="transmembrane region" description="Helical" evidence="1">
    <location>
        <begin position="902"/>
        <end position="922"/>
    </location>
</feature>
<dbReference type="Pfam" id="PF00873">
    <property type="entry name" value="ACR_tran"/>
    <property type="match status" value="1"/>
</dbReference>
<dbReference type="EMBL" id="DVOR01000185">
    <property type="protein sequence ID" value="HIV09602.1"/>
    <property type="molecule type" value="Genomic_DNA"/>
</dbReference>
<reference evidence="2" key="2">
    <citation type="journal article" date="2021" name="PeerJ">
        <title>Extensive microbial diversity within the chicken gut microbiome revealed by metagenomics and culture.</title>
        <authorList>
            <person name="Gilroy R."/>
            <person name="Ravi A."/>
            <person name="Getino M."/>
            <person name="Pursley I."/>
            <person name="Horton D.L."/>
            <person name="Alikhan N.F."/>
            <person name="Baker D."/>
            <person name="Gharbi K."/>
            <person name="Hall N."/>
            <person name="Watson M."/>
            <person name="Adriaenssens E.M."/>
            <person name="Foster-Nyarko E."/>
            <person name="Jarju S."/>
            <person name="Secka A."/>
            <person name="Antonio M."/>
            <person name="Oren A."/>
            <person name="Chaudhuri R.R."/>
            <person name="La Ragione R."/>
            <person name="Hildebrand F."/>
            <person name="Pallen M.J."/>
        </authorList>
    </citation>
    <scope>NUCLEOTIDE SEQUENCE</scope>
    <source>
        <strain evidence="2">35461</strain>
    </source>
</reference>
<dbReference type="AlphaFoldDB" id="A0A9D1NMY8"/>
<reference evidence="2" key="1">
    <citation type="submission" date="2020-10" db="EMBL/GenBank/DDBJ databases">
        <authorList>
            <person name="Gilroy R."/>
        </authorList>
    </citation>
    <scope>NUCLEOTIDE SEQUENCE</scope>
    <source>
        <strain evidence="2">35461</strain>
    </source>
</reference>
<comment type="caution">
    <text evidence="2">The sequence shown here is derived from an EMBL/GenBank/DDBJ whole genome shotgun (WGS) entry which is preliminary data.</text>
</comment>
<dbReference type="GO" id="GO:0042910">
    <property type="term" value="F:xenobiotic transmembrane transporter activity"/>
    <property type="evidence" value="ECO:0007669"/>
    <property type="project" value="TreeGrafter"/>
</dbReference>
<protein>
    <submittedName>
        <fullName evidence="2">Efflux RND transporter permease subunit</fullName>
    </submittedName>
</protein>
<dbReference type="SUPFAM" id="SSF82866">
    <property type="entry name" value="Multidrug efflux transporter AcrB transmembrane domain"/>
    <property type="match status" value="2"/>
</dbReference>
<dbReference type="Gene3D" id="1.20.1640.10">
    <property type="entry name" value="Multidrug efflux transporter AcrB transmembrane domain"/>
    <property type="match status" value="2"/>
</dbReference>
<dbReference type="PANTHER" id="PTHR32063">
    <property type="match status" value="1"/>
</dbReference>
<dbReference type="Gene3D" id="3.30.70.1440">
    <property type="entry name" value="Multidrug efflux transporter AcrB pore domain"/>
    <property type="match status" value="1"/>
</dbReference>
<feature type="transmembrane region" description="Helical" evidence="1">
    <location>
        <begin position="978"/>
        <end position="998"/>
    </location>
</feature>
<dbReference type="Gene3D" id="3.30.70.1320">
    <property type="entry name" value="Multidrug efflux transporter AcrB pore domain like"/>
    <property type="match status" value="1"/>
</dbReference>
<feature type="transmembrane region" description="Helical" evidence="1">
    <location>
        <begin position="876"/>
        <end position="895"/>
    </location>
</feature>
<feature type="transmembrane region" description="Helical" evidence="1">
    <location>
        <begin position="345"/>
        <end position="364"/>
    </location>
</feature>
<feature type="transmembrane region" description="Helical" evidence="1">
    <location>
        <begin position="371"/>
        <end position="391"/>
    </location>
</feature>
<dbReference type="Gene3D" id="3.30.70.1430">
    <property type="entry name" value="Multidrug efflux transporter AcrB pore domain"/>
    <property type="match status" value="2"/>
</dbReference>